<proteinExistence type="predicted"/>
<protein>
    <submittedName>
        <fullName evidence="1">Uncharacterized protein</fullName>
    </submittedName>
</protein>
<dbReference type="EMBL" id="BNJG01000001">
    <property type="protein sequence ID" value="GHO54068.1"/>
    <property type="molecule type" value="Genomic_DNA"/>
</dbReference>
<accession>A0ABQ3UMZ5</accession>
<comment type="caution">
    <text evidence="1">The sequence shown here is derived from an EMBL/GenBank/DDBJ whole genome shotgun (WGS) entry which is preliminary data.</text>
</comment>
<dbReference type="Pfam" id="PF06897">
    <property type="entry name" value="DUF1269"/>
    <property type="match status" value="1"/>
</dbReference>
<evidence type="ECO:0000313" key="2">
    <source>
        <dbReference type="Proteomes" id="UP000654345"/>
    </source>
</evidence>
<reference evidence="1 2" key="1">
    <citation type="journal article" date="2021" name="Int. J. Syst. Evol. Microbiol.">
        <title>Reticulibacter mediterranei gen. nov., sp. nov., within the new family Reticulibacteraceae fam. nov., and Ktedonospora formicarum gen. nov., sp. nov., Ktedonobacter robiniae sp. nov., Dictyobacter formicarum sp. nov. and Dictyobacter arantiisoli sp. nov., belonging to the class Ktedonobacteria.</title>
        <authorList>
            <person name="Yabe S."/>
            <person name="Zheng Y."/>
            <person name="Wang C.M."/>
            <person name="Sakai Y."/>
            <person name="Abe K."/>
            <person name="Yokota A."/>
            <person name="Donadio S."/>
            <person name="Cavaletti L."/>
            <person name="Monciardini P."/>
        </authorList>
    </citation>
    <scope>NUCLEOTIDE SEQUENCE [LARGE SCALE GENOMIC DNA]</scope>
    <source>
        <strain evidence="1 2">SOSP1-30</strain>
    </source>
</reference>
<dbReference type="Proteomes" id="UP000654345">
    <property type="component" value="Unassembled WGS sequence"/>
</dbReference>
<gene>
    <name evidence="1" type="ORF">KSB_25430</name>
</gene>
<sequence>MAESRLIALVFDGEQEAEQLWLRTQELKRSGLIPPGDAAIVIIRLDSQVIVQEVVDPTDGDAFNAQTWEYVIKTLLSGWGKGIDDWFVQQVKQHLLPGTSALFLLVDPSKAQDVVHALSGYPGNRFYSALSTEDKARIRAAAGQA</sequence>
<dbReference type="RefSeq" id="WP_201370821.1">
    <property type="nucleotide sequence ID" value="NZ_BNJG01000001.1"/>
</dbReference>
<dbReference type="InterPro" id="IPR009200">
    <property type="entry name" value="DUF1269_membrane"/>
</dbReference>
<evidence type="ECO:0000313" key="1">
    <source>
        <dbReference type="EMBL" id="GHO54068.1"/>
    </source>
</evidence>
<keyword evidence="2" id="KW-1185">Reference proteome</keyword>
<organism evidence="1 2">
    <name type="scientific">Ktedonobacter robiniae</name>
    <dbReference type="NCBI Taxonomy" id="2778365"/>
    <lineage>
        <taxon>Bacteria</taxon>
        <taxon>Bacillati</taxon>
        <taxon>Chloroflexota</taxon>
        <taxon>Ktedonobacteria</taxon>
        <taxon>Ktedonobacterales</taxon>
        <taxon>Ktedonobacteraceae</taxon>
        <taxon>Ktedonobacter</taxon>
    </lineage>
</organism>
<name>A0ABQ3UMZ5_9CHLR</name>